<dbReference type="PROSITE" id="PS00523">
    <property type="entry name" value="SULFATASE_1"/>
    <property type="match status" value="1"/>
</dbReference>
<proteinExistence type="inferred from homology"/>
<comment type="similarity">
    <text evidence="1">Belongs to the sulfatase family.</text>
</comment>
<dbReference type="InterPro" id="IPR025863">
    <property type="entry name" value="Choline_sulf_C_dom"/>
</dbReference>
<dbReference type="PROSITE" id="PS00149">
    <property type="entry name" value="SULFATASE_2"/>
    <property type="match status" value="1"/>
</dbReference>
<evidence type="ECO:0000256" key="2">
    <source>
        <dbReference type="ARBA" id="ARBA00022801"/>
    </source>
</evidence>
<dbReference type="NCBIfam" id="TIGR03417">
    <property type="entry name" value="chol_sulfatase"/>
    <property type="match status" value="1"/>
</dbReference>
<protein>
    <submittedName>
        <fullName evidence="6">Choline-sulfatase</fullName>
    </submittedName>
</protein>
<feature type="region of interest" description="Disordered" evidence="3">
    <location>
        <begin position="1"/>
        <end position="23"/>
    </location>
</feature>
<evidence type="ECO:0000313" key="7">
    <source>
        <dbReference type="Proteomes" id="UP000774617"/>
    </source>
</evidence>
<evidence type="ECO:0000259" key="5">
    <source>
        <dbReference type="Pfam" id="PF12411"/>
    </source>
</evidence>
<dbReference type="InterPro" id="IPR000917">
    <property type="entry name" value="Sulfatase_N"/>
</dbReference>
<feature type="domain" description="Choline sulfatase enzyme C-terminal" evidence="5">
    <location>
        <begin position="479"/>
        <end position="530"/>
    </location>
</feature>
<dbReference type="InterPro" id="IPR017850">
    <property type="entry name" value="Alkaline_phosphatase_core_sf"/>
</dbReference>
<dbReference type="Proteomes" id="UP000774617">
    <property type="component" value="Unassembled WGS sequence"/>
</dbReference>
<dbReference type="PANTHER" id="PTHR46615:SF1">
    <property type="entry name" value="ARYLSULFATASE K"/>
    <property type="match status" value="1"/>
</dbReference>
<dbReference type="Gene3D" id="3.40.720.10">
    <property type="entry name" value="Alkaline Phosphatase, subunit A"/>
    <property type="match status" value="1"/>
</dbReference>
<keyword evidence="2" id="KW-0378">Hydrolase</keyword>
<dbReference type="CDD" id="cd16032">
    <property type="entry name" value="choline-sulfatase"/>
    <property type="match status" value="1"/>
</dbReference>
<dbReference type="InterPro" id="IPR024607">
    <property type="entry name" value="Sulfatase_CS"/>
</dbReference>
<dbReference type="PANTHER" id="PTHR46615">
    <property type="entry name" value="ARYLSULFATASE K"/>
    <property type="match status" value="1"/>
</dbReference>
<comment type="caution">
    <text evidence="6">The sequence shown here is derived from an EMBL/GenBank/DDBJ whole genome shotgun (WGS) entry which is preliminary data.</text>
</comment>
<gene>
    <name evidence="6" type="ORF">B0J12DRAFT_435348</name>
</gene>
<evidence type="ECO:0000256" key="3">
    <source>
        <dbReference type="SAM" id="MobiDB-lite"/>
    </source>
</evidence>
<dbReference type="Pfam" id="PF12411">
    <property type="entry name" value="Choline_sulf_C"/>
    <property type="match status" value="1"/>
</dbReference>
<name>A0ABQ8GHE4_9PEZI</name>
<dbReference type="InterPro" id="IPR017785">
    <property type="entry name" value="Choline-sulfatase"/>
</dbReference>
<evidence type="ECO:0000313" key="6">
    <source>
        <dbReference type="EMBL" id="KAH7055893.1"/>
    </source>
</evidence>
<evidence type="ECO:0000256" key="1">
    <source>
        <dbReference type="ARBA" id="ARBA00008779"/>
    </source>
</evidence>
<reference evidence="6 7" key="1">
    <citation type="journal article" date="2021" name="Nat. Commun.">
        <title>Genetic determinants of endophytism in the Arabidopsis root mycobiome.</title>
        <authorList>
            <person name="Mesny F."/>
            <person name="Miyauchi S."/>
            <person name="Thiergart T."/>
            <person name="Pickel B."/>
            <person name="Atanasova L."/>
            <person name="Karlsson M."/>
            <person name="Huettel B."/>
            <person name="Barry K.W."/>
            <person name="Haridas S."/>
            <person name="Chen C."/>
            <person name="Bauer D."/>
            <person name="Andreopoulos W."/>
            <person name="Pangilinan J."/>
            <person name="LaButti K."/>
            <person name="Riley R."/>
            <person name="Lipzen A."/>
            <person name="Clum A."/>
            <person name="Drula E."/>
            <person name="Henrissat B."/>
            <person name="Kohler A."/>
            <person name="Grigoriev I.V."/>
            <person name="Martin F.M."/>
            <person name="Hacquard S."/>
        </authorList>
    </citation>
    <scope>NUCLEOTIDE SEQUENCE [LARGE SCALE GENOMIC DNA]</scope>
    <source>
        <strain evidence="6 7">MPI-SDFR-AT-0080</strain>
    </source>
</reference>
<accession>A0ABQ8GHE4</accession>
<evidence type="ECO:0000259" key="4">
    <source>
        <dbReference type="Pfam" id="PF00884"/>
    </source>
</evidence>
<sequence>MAPHASLPDTPPNGPQDAGYLPPAGDHFPVKPNILYIMADQMSAPLLKMHDPHSPIKTPHLDKLAETGVVFDSAYCNAPLCAPSRFVMVTGQLPHKIKSYDNASHLNADVPTFAHYLRREGYETTLAGKMHFIGPDQLHGFENRLTSDIYPGDFGWSVNWDRPEERQEWFHNMSSVLQAGPCVRSNQLDYDEEVMYKSTQYLYDHVRKGDKERPFCLTVSLTHPHDPYAITEDYWNRYEDVEIPLPKVTIKQEDQDPHSQRLMKCIDLWNNPVPEEAIRRARRAYYGACSYVDDQVGKLMKVLRDCKLDKNTIVVFSGDHGDMLGERGLWYKMSWHENSARVPLIINYPPRFTPRHVKDSVSTMDLLPTLVDLAGGRMDPGLSIDGESLYPALCGHSTRDEVIGEYMGEGSISPVMMIRRGKWKYTCCLVDPPQLFDLEKDPQELHNVAGSDEPEYKKAAAAFAEEASRRWDLHQIHDDVLQSQRMRRLCWTALKKGRFESWDYQPQDLASQKYIRSTIPLDDLELRARYPPVDALGKPYMTQHPHGLAAAKGHLFSCVKPISRLCSQACQAEHWLFLIPHHRLERK</sequence>
<keyword evidence="7" id="KW-1185">Reference proteome</keyword>
<dbReference type="Pfam" id="PF00884">
    <property type="entry name" value="Sulfatase"/>
    <property type="match status" value="1"/>
</dbReference>
<dbReference type="InterPro" id="IPR051849">
    <property type="entry name" value="GAG-degrading_sulfatase"/>
</dbReference>
<feature type="domain" description="Sulfatase N-terminal" evidence="4">
    <location>
        <begin position="32"/>
        <end position="375"/>
    </location>
</feature>
<dbReference type="SUPFAM" id="SSF53649">
    <property type="entry name" value="Alkaline phosphatase-like"/>
    <property type="match status" value="1"/>
</dbReference>
<dbReference type="EMBL" id="JAGTJR010000008">
    <property type="protein sequence ID" value="KAH7055893.1"/>
    <property type="molecule type" value="Genomic_DNA"/>
</dbReference>
<organism evidence="6 7">
    <name type="scientific">Macrophomina phaseolina</name>
    <dbReference type="NCBI Taxonomy" id="35725"/>
    <lineage>
        <taxon>Eukaryota</taxon>
        <taxon>Fungi</taxon>
        <taxon>Dikarya</taxon>
        <taxon>Ascomycota</taxon>
        <taxon>Pezizomycotina</taxon>
        <taxon>Dothideomycetes</taxon>
        <taxon>Dothideomycetes incertae sedis</taxon>
        <taxon>Botryosphaeriales</taxon>
        <taxon>Botryosphaeriaceae</taxon>
        <taxon>Macrophomina</taxon>
    </lineage>
</organism>